<proteinExistence type="predicted"/>
<accession>A0A5N6WSC3</accession>
<keyword evidence="1" id="KW-0812">Transmembrane</keyword>
<reference evidence="3" key="1">
    <citation type="submission" date="2019-04" db="EMBL/GenBank/DDBJ databases">
        <title>Friends and foes A comparative genomics studyof 23 Aspergillus species from section Flavi.</title>
        <authorList>
            <consortium name="DOE Joint Genome Institute"/>
            <person name="Kjaerbolling I."/>
            <person name="Vesth T."/>
            <person name="Frisvad J.C."/>
            <person name="Nybo J.L."/>
            <person name="Theobald S."/>
            <person name="Kildgaard S."/>
            <person name="Isbrandt T."/>
            <person name="Kuo A."/>
            <person name="Sato A."/>
            <person name="Lyhne E.K."/>
            <person name="Kogle M.E."/>
            <person name="Wiebenga A."/>
            <person name="Kun R.S."/>
            <person name="Lubbers R.J."/>
            <person name="Makela M.R."/>
            <person name="Barry K."/>
            <person name="Chovatia M."/>
            <person name="Clum A."/>
            <person name="Daum C."/>
            <person name="Haridas S."/>
            <person name="He G."/>
            <person name="LaButti K."/>
            <person name="Lipzen A."/>
            <person name="Mondo S."/>
            <person name="Riley R."/>
            <person name="Salamov A."/>
            <person name="Simmons B.A."/>
            <person name="Magnuson J.K."/>
            <person name="Henrissat B."/>
            <person name="Mortensen U.H."/>
            <person name="Larsen T.O."/>
            <person name="Devries R.P."/>
            <person name="Grigoriev I.V."/>
            <person name="Machida M."/>
            <person name="Baker S.E."/>
            <person name="Andersen M.R."/>
        </authorList>
    </citation>
    <scope>NUCLEOTIDE SEQUENCE [LARGE SCALE GENOMIC DNA]</scope>
    <source>
        <strain evidence="3">CBS 130017</strain>
    </source>
</reference>
<feature type="transmembrane region" description="Helical" evidence="1">
    <location>
        <begin position="7"/>
        <end position="27"/>
    </location>
</feature>
<gene>
    <name evidence="2" type="ORF">BDV39DRAFT_181886</name>
</gene>
<protein>
    <submittedName>
        <fullName evidence="2">Uncharacterized protein</fullName>
    </submittedName>
</protein>
<keyword evidence="1" id="KW-1133">Transmembrane helix</keyword>
<evidence type="ECO:0000313" key="3">
    <source>
        <dbReference type="Proteomes" id="UP000325945"/>
    </source>
</evidence>
<dbReference type="EMBL" id="ML741828">
    <property type="protein sequence ID" value="KAE8323552.1"/>
    <property type="molecule type" value="Genomic_DNA"/>
</dbReference>
<organism evidence="2 3">
    <name type="scientific">Aspergillus sergii</name>
    <dbReference type="NCBI Taxonomy" id="1034303"/>
    <lineage>
        <taxon>Eukaryota</taxon>
        <taxon>Fungi</taxon>
        <taxon>Dikarya</taxon>
        <taxon>Ascomycota</taxon>
        <taxon>Pezizomycotina</taxon>
        <taxon>Eurotiomycetes</taxon>
        <taxon>Eurotiomycetidae</taxon>
        <taxon>Eurotiales</taxon>
        <taxon>Aspergillaceae</taxon>
        <taxon>Aspergillus</taxon>
        <taxon>Aspergillus subgen. Circumdati</taxon>
    </lineage>
</organism>
<evidence type="ECO:0000313" key="2">
    <source>
        <dbReference type="EMBL" id="KAE8323552.1"/>
    </source>
</evidence>
<dbReference type="AlphaFoldDB" id="A0A5N6WSC3"/>
<evidence type="ECO:0000256" key="1">
    <source>
        <dbReference type="SAM" id="Phobius"/>
    </source>
</evidence>
<feature type="transmembrane region" description="Helical" evidence="1">
    <location>
        <begin position="33"/>
        <end position="55"/>
    </location>
</feature>
<dbReference type="Proteomes" id="UP000325945">
    <property type="component" value="Unassembled WGS sequence"/>
</dbReference>
<keyword evidence="1" id="KW-0472">Membrane</keyword>
<name>A0A5N6WSC3_9EURO</name>
<keyword evidence="3" id="KW-1185">Reference proteome</keyword>
<sequence>MRRFGDVTINMSPMISGAVLMVIRLSFPPVDDYIFSLALNYIISLLVPSTSASVWRGRGDLLPGLADTT</sequence>